<keyword evidence="3" id="KW-0406">Ion transport</keyword>
<dbReference type="GO" id="GO:0015108">
    <property type="term" value="F:chloride transmembrane transporter activity"/>
    <property type="evidence" value="ECO:0007669"/>
    <property type="project" value="TreeGrafter"/>
</dbReference>
<dbReference type="PANTHER" id="PTHR11689">
    <property type="entry name" value="CHLORIDE CHANNEL PROTEIN CLC FAMILY MEMBER"/>
    <property type="match status" value="1"/>
</dbReference>
<evidence type="ECO:0000256" key="6">
    <source>
        <dbReference type="PROSITE-ProRule" id="PRU00703"/>
    </source>
</evidence>
<dbReference type="Gene3D" id="3.10.580.10">
    <property type="entry name" value="CBS-domain"/>
    <property type="match status" value="1"/>
</dbReference>
<feature type="domain" description="CBS" evidence="7">
    <location>
        <begin position="18"/>
        <end position="87"/>
    </location>
</feature>
<keyword evidence="2" id="KW-0677">Repeat</keyword>
<evidence type="ECO:0000256" key="4">
    <source>
        <dbReference type="ARBA" id="ARBA00023122"/>
    </source>
</evidence>
<protein>
    <submittedName>
        <fullName evidence="8">CBS domain-containing protein</fullName>
    </submittedName>
</protein>
<dbReference type="SMART" id="SM00116">
    <property type="entry name" value="CBS"/>
    <property type="match status" value="2"/>
</dbReference>
<name>A0A0R3QXI1_9BILA</name>
<keyword evidence="5" id="KW-0868">Chloride</keyword>
<evidence type="ECO:0000256" key="2">
    <source>
        <dbReference type="ARBA" id="ARBA00022737"/>
    </source>
</evidence>
<dbReference type="InterPro" id="IPR046342">
    <property type="entry name" value="CBS_dom_sf"/>
</dbReference>
<evidence type="ECO:0000259" key="7">
    <source>
        <dbReference type="PROSITE" id="PS51371"/>
    </source>
</evidence>
<dbReference type="Pfam" id="PF00571">
    <property type="entry name" value="CBS"/>
    <property type="match status" value="1"/>
</dbReference>
<dbReference type="InterPro" id="IPR051280">
    <property type="entry name" value="Cl-channel/antiporter"/>
</dbReference>
<sequence>LGWCAPELSRNILAGSIMRRDVVTMMPRERVSRVIEVLHATSHHGFPVIDEINSPSTEEKIPEYGHLKGLILKSQLIILMKKRVFYEDPDCHILVDGSELVQLSDFADEYPTSVFRCTVSIFRHDKCLAKLQLSEEDKNCWLDLTPYMHSSPYRVPLSASLPSIFHLFRGLGLRYVAVVDDENKFYFKSEFLFVICLIRNDFQLRGIITRKDLARFKGRRTFTNYTIWELFVSDFQT</sequence>
<dbReference type="PROSITE" id="PS51371">
    <property type="entry name" value="CBS"/>
    <property type="match status" value="2"/>
</dbReference>
<dbReference type="InterPro" id="IPR000644">
    <property type="entry name" value="CBS_dom"/>
</dbReference>
<dbReference type="SUPFAM" id="SSF54631">
    <property type="entry name" value="CBS-domain pair"/>
    <property type="match status" value="1"/>
</dbReference>
<keyword evidence="4 6" id="KW-0129">CBS domain</keyword>
<dbReference type="GO" id="GO:0005765">
    <property type="term" value="C:lysosomal membrane"/>
    <property type="evidence" value="ECO:0007669"/>
    <property type="project" value="TreeGrafter"/>
</dbReference>
<evidence type="ECO:0000313" key="8">
    <source>
        <dbReference type="WBParaSite" id="BTMF_0001245301-mRNA-1"/>
    </source>
</evidence>
<evidence type="ECO:0000256" key="5">
    <source>
        <dbReference type="ARBA" id="ARBA00023214"/>
    </source>
</evidence>
<reference evidence="8" key="1">
    <citation type="submission" date="2017-02" db="UniProtKB">
        <authorList>
            <consortium name="WormBaseParasite"/>
        </authorList>
    </citation>
    <scope>IDENTIFICATION</scope>
</reference>
<organism evidence="8">
    <name type="scientific">Brugia timori</name>
    <dbReference type="NCBI Taxonomy" id="42155"/>
    <lineage>
        <taxon>Eukaryota</taxon>
        <taxon>Metazoa</taxon>
        <taxon>Ecdysozoa</taxon>
        <taxon>Nematoda</taxon>
        <taxon>Chromadorea</taxon>
        <taxon>Rhabditida</taxon>
        <taxon>Spirurina</taxon>
        <taxon>Spiruromorpha</taxon>
        <taxon>Filarioidea</taxon>
        <taxon>Onchocercidae</taxon>
        <taxon>Brugia</taxon>
    </lineage>
</organism>
<dbReference type="AlphaFoldDB" id="A0A0R3QXI1"/>
<keyword evidence="1" id="KW-0813">Transport</keyword>
<dbReference type="PANTHER" id="PTHR11689:SF136">
    <property type="entry name" value="H(+)_CL(-) EXCHANGE TRANSPORTER 7"/>
    <property type="match status" value="1"/>
</dbReference>
<accession>A0A0R3QXI1</accession>
<evidence type="ECO:0000256" key="3">
    <source>
        <dbReference type="ARBA" id="ARBA00023065"/>
    </source>
</evidence>
<proteinExistence type="predicted"/>
<feature type="domain" description="CBS" evidence="7">
    <location>
        <begin position="148"/>
        <end position="223"/>
    </location>
</feature>
<evidence type="ECO:0000256" key="1">
    <source>
        <dbReference type="ARBA" id="ARBA00022448"/>
    </source>
</evidence>
<dbReference type="WBParaSite" id="BTMF_0001245301-mRNA-1">
    <property type="protein sequence ID" value="BTMF_0001245301-mRNA-1"/>
    <property type="gene ID" value="BTMF_0001245301"/>
</dbReference>
<dbReference type="STRING" id="42155.A0A0R3QXI1"/>
<dbReference type="CDD" id="cd04591">
    <property type="entry name" value="CBS_pair_voltage-gated_CLC_euk_bac"/>
    <property type="match status" value="1"/>
</dbReference>